<name>C6RFT6_9BACT</name>
<sequence>MKQHFSITPRIIAHFGEDLIKNESIAILELVKNSYDACATECKVEFYSRNKELEKIVISDNGFGMNANIIKNVWLVVGTNHKKNAKKNQCGRYPLGEKGIGRLGVHKLGKKIRLFSKTINDKEVELSIDWTELENAKQIDDFDIDVIENTVPKQYSKNNTGTTIIIEELKSKWDRRQIREIYRNLLSLNSPFADNNDSFKVDIWSNENIFEGLPKLEDIIANGGLYFGSCILNGNRIKKFNYEFRPWSSLNKIDGRKLNLSNLGEQDLYLKGLKEEDGKKKLVEYEIDLDELQIGEIEFDIIIFEKDAVIFNYVNAEKKVLAII</sequence>
<evidence type="ECO:0000313" key="2">
    <source>
        <dbReference type="Proteomes" id="UP000003107"/>
    </source>
</evidence>
<dbReference type="InterPro" id="IPR036890">
    <property type="entry name" value="HATPase_C_sf"/>
</dbReference>
<comment type="caution">
    <text evidence="1">The sequence shown here is derived from an EMBL/GenBank/DDBJ whole genome shotgun (WGS) entry which is preliminary data.</text>
</comment>
<gene>
    <name evidence="1" type="ORF">CAMSH0001_2198</name>
</gene>
<reference evidence="1 2" key="1">
    <citation type="submission" date="2009-07" db="EMBL/GenBank/DDBJ databases">
        <authorList>
            <person name="Madupu R."/>
            <person name="Sebastian Y."/>
            <person name="Durkin A.S."/>
            <person name="Torralba M."/>
            <person name="Methe B."/>
            <person name="Sutton G.G."/>
            <person name="Strausberg R.L."/>
            <person name="Nelson K.E."/>
        </authorList>
    </citation>
    <scope>NUCLEOTIDE SEQUENCE [LARGE SCALE GENOMIC DNA]</scope>
    <source>
        <strain evidence="1 2">RM3277</strain>
    </source>
</reference>
<dbReference type="EMBL" id="ACVQ01000018">
    <property type="protein sequence ID" value="EET79631.1"/>
    <property type="molecule type" value="Genomic_DNA"/>
</dbReference>
<dbReference type="OrthoDB" id="9816482at2"/>
<accession>C6RFT6</accession>
<dbReference type="eggNOG" id="COG0323">
    <property type="taxonomic scope" value="Bacteria"/>
</dbReference>
<evidence type="ECO:0008006" key="3">
    <source>
        <dbReference type="Google" id="ProtNLM"/>
    </source>
</evidence>
<proteinExistence type="predicted"/>
<dbReference type="Proteomes" id="UP000003107">
    <property type="component" value="Unassembled WGS sequence"/>
</dbReference>
<organism evidence="1 2">
    <name type="scientific">Campylobacter showae RM3277</name>
    <dbReference type="NCBI Taxonomy" id="553219"/>
    <lineage>
        <taxon>Bacteria</taxon>
        <taxon>Pseudomonadati</taxon>
        <taxon>Campylobacterota</taxon>
        <taxon>Epsilonproteobacteria</taxon>
        <taxon>Campylobacterales</taxon>
        <taxon>Campylobacteraceae</taxon>
        <taxon>Campylobacter</taxon>
    </lineage>
</organism>
<evidence type="ECO:0000313" key="1">
    <source>
        <dbReference type="EMBL" id="EET79631.1"/>
    </source>
</evidence>
<protein>
    <recommendedName>
        <fullName evidence="3">ATPase/histidine kinase/DNA gyrase B/HSP90 domain protein</fullName>
    </recommendedName>
</protein>
<dbReference type="Gene3D" id="3.30.565.10">
    <property type="entry name" value="Histidine kinase-like ATPase, C-terminal domain"/>
    <property type="match status" value="1"/>
</dbReference>
<dbReference type="Pfam" id="PF13589">
    <property type="entry name" value="HATPase_c_3"/>
    <property type="match status" value="1"/>
</dbReference>
<dbReference type="AlphaFoldDB" id="C6RFT6"/>
<dbReference type="STRING" id="553219.CAMSH0001_2198"/>
<dbReference type="RefSeq" id="WP_002948283.1">
    <property type="nucleotide sequence ID" value="NZ_ACVQ01000018.1"/>
</dbReference>
<keyword evidence="2" id="KW-1185">Reference proteome</keyword>
<dbReference type="SUPFAM" id="SSF55874">
    <property type="entry name" value="ATPase domain of HSP90 chaperone/DNA topoisomerase II/histidine kinase"/>
    <property type="match status" value="1"/>
</dbReference>
<dbReference type="GeneID" id="60989960"/>